<protein>
    <recommendedName>
        <fullName evidence="3">chitinase</fullName>
        <ecNumber evidence="3">3.2.1.14</ecNumber>
    </recommendedName>
</protein>
<evidence type="ECO:0000256" key="3">
    <source>
        <dbReference type="ARBA" id="ARBA00012729"/>
    </source>
</evidence>
<keyword evidence="8" id="KW-1015">Disulfide bond</keyword>
<keyword evidence="4" id="KW-0147">Chitin-binding</keyword>
<dbReference type="CDD" id="cd02872">
    <property type="entry name" value="GH18_chitolectin_chitotriosidase"/>
    <property type="match status" value="1"/>
</dbReference>
<evidence type="ECO:0000256" key="10">
    <source>
        <dbReference type="ARBA" id="ARBA00023295"/>
    </source>
</evidence>
<evidence type="ECO:0000256" key="8">
    <source>
        <dbReference type="ARBA" id="ARBA00023157"/>
    </source>
</evidence>
<evidence type="ECO:0000259" key="13">
    <source>
        <dbReference type="PROSITE" id="PS51910"/>
    </source>
</evidence>
<dbReference type="InterPro" id="IPR001223">
    <property type="entry name" value="Glyco_hydro18_cat"/>
</dbReference>
<dbReference type="OrthoDB" id="73875at2759"/>
<organism evidence="14 15">
    <name type="scientific">Amphibalanus amphitrite</name>
    <name type="common">Striped barnacle</name>
    <name type="synonym">Balanus amphitrite</name>
    <dbReference type="NCBI Taxonomy" id="1232801"/>
    <lineage>
        <taxon>Eukaryota</taxon>
        <taxon>Metazoa</taxon>
        <taxon>Ecdysozoa</taxon>
        <taxon>Arthropoda</taxon>
        <taxon>Crustacea</taxon>
        <taxon>Multicrustacea</taxon>
        <taxon>Cirripedia</taxon>
        <taxon>Thoracica</taxon>
        <taxon>Thoracicalcarea</taxon>
        <taxon>Balanomorpha</taxon>
        <taxon>Balanoidea</taxon>
        <taxon>Balanidae</taxon>
        <taxon>Amphibalaninae</taxon>
        <taxon>Amphibalanus</taxon>
    </lineage>
</organism>
<proteinExistence type="inferred from homology"/>
<dbReference type="PANTHER" id="PTHR11177">
    <property type="entry name" value="CHITINASE"/>
    <property type="match status" value="1"/>
</dbReference>
<keyword evidence="6 12" id="KW-0378">Hydrolase</keyword>
<feature type="domain" description="GH18" evidence="13">
    <location>
        <begin position="22"/>
        <end position="410"/>
    </location>
</feature>
<keyword evidence="5" id="KW-0732">Signal</keyword>
<comment type="caution">
    <text evidence="14">The sequence shown here is derived from an EMBL/GenBank/DDBJ whole genome shotgun (WGS) entry which is preliminary data.</text>
</comment>
<evidence type="ECO:0000256" key="6">
    <source>
        <dbReference type="ARBA" id="ARBA00022801"/>
    </source>
</evidence>
<keyword evidence="9" id="KW-0119">Carbohydrate metabolism</keyword>
<dbReference type="Gene3D" id="3.20.20.80">
    <property type="entry name" value="Glycosidases"/>
    <property type="match status" value="1"/>
</dbReference>
<dbReference type="PROSITE" id="PS01095">
    <property type="entry name" value="GH18_1"/>
    <property type="match status" value="1"/>
</dbReference>
<keyword evidence="7" id="KW-0146">Chitin degradation</keyword>
<evidence type="ECO:0000256" key="11">
    <source>
        <dbReference type="ARBA" id="ARBA00023326"/>
    </source>
</evidence>
<reference evidence="14 15" key="1">
    <citation type="submission" date="2019-07" db="EMBL/GenBank/DDBJ databases">
        <title>Draft genome assembly of a fouling barnacle, Amphibalanus amphitrite (Darwin, 1854): The first reference genome for Thecostraca.</title>
        <authorList>
            <person name="Kim W."/>
        </authorList>
    </citation>
    <scope>NUCLEOTIDE SEQUENCE [LARGE SCALE GENOMIC DNA]</scope>
    <source>
        <strain evidence="14">SNU_AA5</strain>
        <tissue evidence="14">Soma without cirri and trophi</tissue>
    </source>
</reference>
<evidence type="ECO:0000256" key="1">
    <source>
        <dbReference type="ARBA" id="ARBA00000822"/>
    </source>
</evidence>
<dbReference type="GO" id="GO:0006032">
    <property type="term" value="P:chitin catabolic process"/>
    <property type="evidence" value="ECO:0007669"/>
    <property type="project" value="UniProtKB-KW"/>
</dbReference>
<dbReference type="GO" id="GO:0008843">
    <property type="term" value="F:endochitinase activity"/>
    <property type="evidence" value="ECO:0007669"/>
    <property type="project" value="UniProtKB-EC"/>
</dbReference>
<evidence type="ECO:0000313" key="14">
    <source>
        <dbReference type="EMBL" id="KAF0288936.1"/>
    </source>
</evidence>
<name>A0A6A4V2R1_AMPAM</name>
<dbReference type="GO" id="GO:0005576">
    <property type="term" value="C:extracellular region"/>
    <property type="evidence" value="ECO:0007669"/>
    <property type="project" value="TreeGrafter"/>
</dbReference>
<dbReference type="InterPro" id="IPR050314">
    <property type="entry name" value="Glycosyl_Hydrlase_18"/>
</dbReference>
<accession>A0A6A4V2R1</accession>
<dbReference type="AlphaFoldDB" id="A0A6A4V2R1"/>
<evidence type="ECO:0000256" key="7">
    <source>
        <dbReference type="ARBA" id="ARBA00023024"/>
    </source>
</evidence>
<dbReference type="SMART" id="SM00636">
    <property type="entry name" value="Glyco_18"/>
    <property type="match status" value="1"/>
</dbReference>
<gene>
    <name evidence="14" type="primary">CHIA_1</name>
    <name evidence="14" type="ORF">FJT64_012745</name>
</gene>
<sequence>MCLVLGQTRCLDNHAAVKRTRKRVVCYYTNWSVYRQGLAKYQPANINPHLCTHLIYAFGTFNDDFELEPSDKYQDIEKGGYARFNGLKQYNRGLRTLLALGGWNEGSGRFSELVAEPEYRKTFILSVIRYLRQYNFDGLDLDWEYPGSRAGSTYEDKDNYATLCEELRAAFDAESVLTNRPALLLTVAVPAGTKTIEKGFNVPRLNAAVDFFNILAYDYHAVTDPLTDHHAPLLPAPDTFGSFGPGPSVELNVVSGGERGHSDYTVRFYLKLGAERRKLVVGIPTYGRSFTLIDERFNGLQAAASGAGTKGKNTNEDGYLSFYEICEHVAVDEWSVYRPHPDAMGPYATKGQQWVGYDDETAVKTKAEYVRDNHLGGIMFWSIDNDDFRGRCSGRPYPLIEAAKEAYLAPAPG</sequence>
<dbReference type="InterPro" id="IPR017853">
    <property type="entry name" value="GH"/>
</dbReference>
<evidence type="ECO:0000256" key="4">
    <source>
        <dbReference type="ARBA" id="ARBA00022669"/>
    </source>
</evidence>
<dbReference type="FunFam" id="3.20.20.80:FF:000007">
    <property type="entry name" value="Acidic mammalian chitinase"/>
    <property type="match status" value="1"/>
</dbReference>
<keyword evidence="10 12" id="KW-0326">Glycosidase</keyword>
<comment type="catalytic activity">
    <reaction evidence="1">
        <text>Random endo-hydrolysis of N-acetyl-beta-D-glucosaminide (1-&gt;4)-beta-linkages in chitin and chitodextrins.</text>
        <dbReference type="EC" id="3.2.1.14"/>
    </reaction>
</comment>
<dbReference type="GO" id="GO:0000272">
    <property type="term" value="P:polysaccharide catabolic process"/>
    <property type="evidence" value="ECO:0007669"/>
    <property type="project" value="UniProtKB-KW"/>
</dbReference>
<keyword evidence="11" id="KW-0624">Polysaccharide degradation</keyword>
<dbReference type="SUPFAM" id="SSF51445">
    <property type="entry name" value="(Trans)glycosidases"/>
    <property type="match status" value="1"/>
</dbReference>
<dbReference type="FunFam" id="3.10.50.10:FF:000004">
    <property type="entry name" value="Chitinase 5"/>
    <property type="match status" value="1"/>
</dbReference>
<evidence type="ECO:0000256" key="2">
    <source>
        <dbReference type="ARBA" id="ARBA00009121"/>
    </source>
</evidence>
<evidence type="ECO:0000256" key="5">
    <source>
        <dbReference type="ARBA" id="ARBA00022729"/>
    </source>
</evidence>
<dbReference type="Pfam" id="PF00704">
    <property type="entry name" value="Glyco_hydro_18"/>
    <property type="match status" value="1"/>
</dbReference>
<dbReference type="Gene3D" id="3.10.50.10">
    <property type="match status" value="1"/>
</dbReference>
<dbReference type="EC" id="3.2.1.14" evidence="3"/>
<evidence type="ECO:0000313" key="15">
    <source>
        <dbReference type="Proteomes" id="UP000440578"/>
    </source>
</evidence>
<keyword evidence="15" id="KW-1185">Reference proteome</keyword>
<dbReference type="InterPro" id="IPR029070">
    <property type="entry name" value="Chitinase_insertion_sf"/>
</dbReference>
<evidence type="ECO:0000256" key="9">
    <source>
        <dbReference type="ARBA" id="ARBA00023277"/>
    </source>
</evidence>
<comment type="similarity">
    <text evidence="2">Belongs to the glycosyl hydrolase 18 family. Chitinase class II subfamily.</text>
</comment>
<dbReference type="Proteomes" id="UP000440578">
    <property type="component" value="Unassembled WGS sequence"/>
</dbReference>
<dbReference type="EMBL" id="VIIS01002073">
    <property type="protein sequence ID" value="KAF0288936.1"/>
    <property type="molecule type" value="Genomic_DNA"/>
</dbReference>
<dbReference type="SUPFAM" id="SSF54556">
    <property type="entry name" value="Chitinase insertion domain"/>
    <property type="match status" value="1"/>
</dbReference>
<dbReference type="GO" id="GO:0008061">
    <property type="term" value="F:chitin binding"/>
    <property type="evidence" value="ECO:0007669"/>
    <property type="project" value="UniProtKB-KW"/>
</dbReference>
<dbReference type="PANTHER" id="PTHR11177:SF399">
    <property type="entry name" value="CHITINASE 6, ISOFORM C"/>
    <property type="match status" value="1"/>
</dbReference>
<evidence type="ECO:0000256" key="12">
    <source>
        <dbReference type="RuleBase" id="RU000489"/>
    </source>
</evidence>
<dbReference type="PROSITE" id="PS51910">
    <property type="entry name" value="GH18_2"/>
    <property type="match status" value="1"/>
</dbReference>
<dbReference type="InterPro" id="IPR001579">
    <property type="entry name" value="Glyco_hydro_18_chit_AS"/>
</dbReference>
<dbReference type="InterPro" id="IPR011583">
    <property type="entry name" value="Chitinase_II/V-like_cat"/>
</dbReference>